<gene>
    <name evidence="3" type="ORF">RXV79_24850</name>
</gene>
<dbReference type="EMBL" id="CP136336">
    <property type="protein sequence ID" value="WOB08117.1"/>
    <property type="molecule type" value="Genomic_DNA"/>
</dbReference>
<accession>A0ABZ0CT35</accession>
<feature type="domain" description="PhoD-like phosphatase metallophosphatase" evidence="1">
    <location>
        <begin position="135"/>
        <end position="473"/>
    </location>
</feature>
<protein>
    <submittedName>
        <fullName evidence="3">Alkaline phosphatase D family protein</fullName>
    </submittedName>
</protein>
<dbReference type="InterPro" id="IPR018946">
    <property type="entry name" value="PhoD-like_MPP"/>
</dbReference>
<evidence type="ECO:0000313" key="4">
    <source>
        <dbReference type="Proteomes" id="UP001303946"/>
    </source>
</evidence>
<evidence type="ECO:0000259" key="2">
    <source>
        <dbReference type="Pfam" id="PF16655"/>
    </source>
</evidence>
<dbReference type="Gene3D" id="3.60.21.70">
    <property type="entry name" value="PhoD-like phosphatase"/>
    <property type="match status" value="1"/>
</dbReference>
<feature type="domain" description="Phospholipase D N-terminal" evidence="2">
    <location>
        <begin position="34"/>
        <end position="123"/>
    </location>
</feature>
<evidence type="ECO:0000259" key="1">
    <source>
        <dbReference type="Pfam" id="PF09423"/>
    </source>
</evidence>
<dbReference type="Pfam" id="PF09423">
    <property type="entry name" value="PhoD"/>
    <property type="match status" value="1"/>
</dbReference>
<dbReference type="InterPro" id="IPR052900">
    <property type="entry name" value="Phospholipid_Metab_Enz"/>
</dbReference>
<dbReference type="Proteomes" id="UP001303946">
    <property type="component" value="Chromosome"/>
</dbReference>
<dbReference type="InterPro" id="IPR038607">
    <property type="entry name" value="PhoD-like_sf"/>
</dbReference>
<organism evidence="3 4">
    <name type="scientific">Piscinibacter gummiphilus</name>
    <dbReference type="NCBI Taxonomy" id="946333"/>
    <lineage>
        <taxon>Bacteria</taxon>
        <taxon>Pseudomonadati</taxon>
        <taxon>Pseudomonadota</taxon>
        <taxon>Betaproteobacteria</taxon>
        <taxon>Burkholderiales</taxon>
        <taxon>Sphaerotilaceae</taxon>
        <taxon>Piscinibacter</taxon>
    </lineage>
</organism>
<dbReference type="Gene3D" id="2.60.40.380">
    <property type="entry name" value="Purple acid phosphatase-like, N-terminal"/>
    <property type="match status" value="1"/>
</dbReference>
<proteinExistence type="predicted"/>
<dbReference type="PANTHER" id="PTHR43606:SF2">
    <property type="entry name" value="ALKALINE PHOSPHATASE FAMILY PROTEIN (AFU_ORTHOLOGUE AFUA_5G03860)"/>
    <property type="match status" value="1"/>
</dbReference>
<reference evidence="3 4" key="1">
    <citation type="submission" date="2023-10" db="EMBL/GenBank/DDBJ databases">
        <title>Bacteria for the degradation of biodegradable plastic PBAT(Polybutylene adipate terephthalate).</title>
        <authorList>
            <person name="Weon H.-Y."/>
            <person name="Yeon J."/>
        </authorList>
    </citation>
    <scope>NUCLEOTIDE SEQUENCE [LARGE SCALE GENOMIC DNA]</scope>
    <source>
        <strain evidence="3 4">SBD 7-3</strain>
    </source>
</reference>
<sequence length="504" mass="56135">MSLAITRRQVIGTLAAAPWFVRHARAADVPRFALGIASGHPRPDRLVLWTRLSGADLPERVDVSWELAHDEAFTRIAARGTEVAEAAWAHSVHAEPQGLEAGHWYWYRFSALGQRSAVGRTRTAPAADAAASLRFAIASCQRWDHNHYAAWRHLATQELDLVLFLGDYIYEYASPPTAVRLHDGPTTLTLDDYRARYAQYKSDPALQAAHALAPWLTVWDDHEIENDYAAGTPQGGPEPLFASRRAAATQAYWEHMPFPKAWRPRGSDLRIYERYDWGTLARIHTLDDRQYRDVQACPRPNRNGSNTVAFKDCPALVDPRRSLLGAQQERWLADGWDTERPWNLVAQQTLMARFSWTDPARGGGTYWTDGWDGYAASRQRLLQGVAERQLPGAVVLGGDVHAHYVADLKVDYDDAKAPVVASEFCGTSISSNGMAQSRVSAALPHNPHLHYARSDQRGYVSFTLDTKRLQAQLHAVLDPKNPASEVNVAARFAVELGRPGPQAS</sequence>
<keyword evidence="4" id="KW-1185">Reference proteome</keyword>
<name>A0ABZ0CT35_9BURK</name>
<dbReference type="Pfam" id="PF16655">
    <property type="entry name" value="PhoD_N"/>
    <property type="match status" value="1"/>
</dbReference>
<dbReference type="InterPro" id="IPR032093">
    <property type="entry name" value="PhoD_N"/>
</dbReference>
<evidence type="ECO:0000313" key="3">
    <source>
        <dbReference type="EMBL" id="WOB08117.1"/>
    </source>
</evidence>
<dbReference type="InterPro" id="IPR029052">
    <property type="entry name" value="Metallo-depent_PP-like"/>
</dbReference>
<dbReference type="SUPFAM" id="SSF56300">
    <property type="entry name" value="Metallo-dependent phosphatases"/>
    <property type="match status" value="1"/>
</dbReference>
<dbReference type="PANTHER" id="PTHR43606">
    <property type="entry name" value="PHOSPHATASE, PUTATIVE (AFU_ORTHOLOGUE AFUA_6G08710)-RELATED"/>
    <property type="match status" value="1"/>
</dbReference>
<dbReference type="CDD" id="cd07389">
    <property type="entry name" value="MPP_PhoD"/>
    <property type="match status" value="1"/>
</dbReference>
<dbReference type="RefSeq" id="WP_316700799.1">
    <property type="nucleotide sequence ID" value="NZ_CP136336.1"/>
</dbReference>